<accession>A0A8J7TJ63</accession>
<keyword evidence="8" id="KW-1185">Reference proteome</keyword>
<reference evidence="7" key="1">
    <citation type="journal article" date="2021" name="Cell">
        <title>Tracing the genetic footprints of vertebrate landing in non-teleost ray-finned fishes.</title>
        <authorList>
            <person name="Bi X."/>
            <person name="Wang K."/>
            <person name="Yang L."/>
            <person name="Pan H."/>
            <person name="Jiang H."/>
            <person name="Wei Q."/>
            <person name="Fang M."/>
            <person name="Yu H."/>
            <person name="Zhu C."/>
            <person name="Cai Y."/>
            <person name="He Y."/>
            <person name="Gan X."/>
            <person name="Zeng H."/>
            <person name="Yu D."/>
            <person name="Zhu Y."/>
            <person name="Jiang H."/>
            <person name="Qiu Q."/>
            <person name="Yang H."/>
            <person name="Zhang Y.E."/>
            <person name="Wang W."/>
            <person name="Zhu M."/>
            <person name="He S."/>
            <person name="Zhang G."/>
        </authorList>
    </citation>
    <scope>NUCLEOTIDE SEQUENCE</scope>
    <source>
        <strain evidence="7">Allg_001</strain>
    </source>
</reference>
<dbReference type="Pfam" id="PF18295">
    <property type="entry name" value="Pdase_M17_N2"/>
    <property type="match status" value="1"/>
</dbReference>
<dbReference type="InterPro" id="IPR041417">
    <property type="entry name" value="NPEPL1_N"/>
</dbReference>
<dbReference type="GO" id="GO:0070006">
    <property type="term" value="F:metalloaminopeptidase activity"/>
    <property type="evidence" value="ECO:0007669"/>
    <property type="project" value="InterPro"/>
</dbReference>
<evidence type="ECO:0000313" key="8">
    <source>
        <dbReference type="Proteomes" id="UP000736164"/>
    </source>
</evidence>
<name>A0A8J7TJ63_ATRSP</name>
<dbReference type="PANTHER" id="PTHR11963:SF4">
    <property type="entry name" value="AMINOPEPTIDASE NPEPL1-RELATED"/>
    <property type="match status" value="1"/>
</dbReference>
<evidence type="ECO:0000256" key="1">
    <source>
        <dbReference type="ARBA" id="ARBA00009528"/>
    </source>
</evidence>
<dbReference type="SUPFAM" id="SSF53187">
    <property type="entry name" value="Zn-dependent exopeptidases"/>
    <property type="match status" value="1"/>
</dbReference>
<dbReference type="GO" id="GO:0006508">
    <property type="term" value="P:proteolysis"/>
    <property type="evidence" value="ECO:0007669"/>
    <property type="project" value="UniProtKB-KW"/>
</dbReference>
<dbReference type="Proteomes" id="UP000736164">
    <property type="component" value="Unassembled WGS sequence"/>
</dbReference>
<dbReference type="Gene3D" id="3.40.50.10590">
    <property type="entry name" value="Zn-dependent exopeptidases"/>
    <property type="match status" value="1"/>
</dbReference>
<dbReference type="PANTHER" id="PTHR11963">
    <property type="entry name" value="LEUCINE AMINOPEPTIDASE-RELATED"/>
    <property type="match status" value="1"/>
</dbReference>
<keyword evidence="3" id="KW-0645">Protease</keyword>
<protein>
    <submittedName>
        <fullName evidence="7">PEPL1 aminopeptidase</fullName>
    </submittedName>
</protein>
<feature type="domain" description="Cytosol aminopeptidase" evidence="5">
    <location>
        <begin position="175"/>
        <end position="484"/>
    </location>
</feature>
<sequence>MAAAELVFCRGSGEKNQQGRPVLIVGQLAHLHRLTWDKVKDKLPPPVREEAWKTALRSLRPNPTDVCPLWLNSAAVAALPGRVSRHNTPSSAHFLLRLVRSCLPEETSQHIVVVCERPAVFASACALARASPLFSRRSGRGRPGERRRVTAEFLCVKPGDQALAPETLTAKSIRLAARIVDTPCSEMSTDDFLQAVMPLQEIREVGLELGIVPSVVRGEELHKKGFGGIYGVGKAARSPPALAVLSHAPEGATQTVAWIGSGIVYNTGGLTLKGKTLMPGAKRDCAGAAAVLGAFRAAVKQGFKENLHAVFCLAENSIGPKATRPDDILRLYSGKTVEVNSTDAGGRLALADGAVYASRDLKADIIVGIGNLTAAQGVVTGRYHAGLLTNSAEWEKACVRAGRTSGDLVHPLVFTPELHISEFSSAMADMKNFVSDRSNAQCSCAGLFLGAHIGFNWSGVWIDVDMGCPAYSGDRATGYGVAFLLALFGQAADDAELQMVSPLGSVADGHVENCEPAGSALKRKRLV</sequence>
<dbReference type="InterPro" id="IPR000819">
    <property type="entry name" value="Peptidase_M17_C"/>
</dbReference>
<evidence type="ECO:0000259" key="5">
    <source>
        <dbReference type="Pfam" id="PF00883"/>
    </source>
</evidence>
<dbReference type="InterPro" id="IPR011356">
    <property type="entry name" value="Leucine_aapep/pepB"/>
</dbReference>
<dbReference type="Gene3D" id="3.40.630.10">
    <property type="entry name" value="Zn peptidases"/>
    <property type="match status" value="1"/>
</dbReference>
<keyword evidence="2 7" id="KW-0031">Aminopeptidase</keyword>
<dbReference type="GO" id="GO:0005737">
    <property type="term" value="C:cytoplasm"/>
    <property type="evidence" value="ECO:0007669"/>
    <property type="project" value="InterPro"/>
</dbReference>
<evidence type="ECO:0000256" key="3">
    <source>
        <dbReference type="ARBA" id="ARBA00022670"/>
    </source>
</evidence>
<comment type="caution">
    <text evidence="7">The sequence shown here is derived from an EMBL/GenBank/DDBJ whole genome shotgun (WGS) entry which is preliminary data.</text>
</comment>
<evidence type="ECO:0000313" key="7">
    <source>
        <dbReference type="EMBL" id="MBN3324986.1"/>
    </source>
</evidence>
<evidence type="ECO:0000256" key="4">
    <source>
        <dbReference type="ARBA" id="ARBA00022801"/>
    </source>
</evidence>
<dbReference type="GO" id="GO:0030145">
    <property type="term" value="F:manganese ion binding"/>
    <property type="evidence" value="ECO:0007669"/>
    <property type="project" value="InterPro"/>
</dbReference>
<dbReference type="EMBL" id="JAAWVO010073579">
    <property type="protein sequence ID" value="MBN3324986.1"/>
    <property type="molecule type" value="Genomic_DNA"/>
</dbReference>
<feature type="domain" description="Probable aminopeptidase NPEPL1 N-terminal" evidence="6">
    <location>
        <begin position="21"/>
        <end position="139"/>
    </location>
</feature>
<comment type="similarity">
    <text evidence="1">Belongs to the peptidase M17 family.</text>
</comment>
<proteinExistence type="inferred from homology"/>
<organism evidence="7 8">
    <name type="scientific">Atractosteus spatula</name>
    <name type="common">Alligator gar</name>
    <name type="synonym">Lepisosteus spatula</name>
    <dbReference type="NCBI Taxonomy" id="7917"/>
    <lineage>
        <taxon>Eukaryota</taxon>
        <taxon>Metazoa</taxon>
        <taxon>Chordata</taxon>
        <taxon>Craniata</taxon>
        <taxon>Vertebrata</taxon>
        <taxon>Euteleostomi</taxon>
        <taxon>Actinopterygii</taxon>
        <taxon>Neopterygii</taxon>
        <taxon>Holostei</taxon>
        <taxon>Semionotiformes</taxon>
        <taxon>Lepisosteidae</taxon>
        <taxon>Atractosteus</taxon>
    </lineage>
</organism>
<feature type="non-terminal residue" evidence="7">
    <location>
        <position position="527"/>
    </location>
</feature>
<evidence type="ECO:0000259" key="6">
    <source>
        <dbReference type="Pfam" id="PF18295"/>
    </source>
</evidence>
<dbReference type="Pfam" id="PF00883">
    <property type="entry name" value="Peptidase_M17"/>
    <property type="match status" value="1"/>
</dbReference>
<dbReference type="AlphaFoldDB" id="A0A8J7TJ63"/>
<keyword evidence="4" id="KW-0378">Hydrolase</keyword>
<gene>
    <name evidence="7" type="primary">Npepl1_1</name>
    <name evidence="7" type="ORF">GTO95_0018606</name>
</gene>
<feature type="non-terminal residue" evidence="7">
    <location>
        <position position="1"/>
    </location>
</feature>
<evidence type="ECO:0000256" key="2">
    <source>
        <dbReference type="ARBA" id="ARBA00022438"/>
    </source>
</evidence>
<dbReference type="PRINTS" id="PR00481">
    <property type="entry name" value="LAMNOPPTDASE"/>
</dbReference>